<accession>A0A0C3AP75</accession>
<gene>
    <name evidence="1" type="ORF">M408DRAFT_192218</name>
</gene>
<name>A0A0C3AP75_SERVB</name>
<dbReference type="Proteomes" id="UP000054097">
    <property type="component" value="Unassembled WGS sequence"/>
</dbReference>
<sequence length="96" mass="11242">MNYCYVFVKKSFLMKCSHLCRILGTCMKSEEELACICYNILYLCFKYVQSITPFTPNAPMSVDEYTSWPPTTFLFFSRTLLSLQLSKPIRPYVHSI</sequence>
<evidence type="ECO:0000313" key="1">
    <source>
        <dbReference type="EMBL" id="KIM26375.1"/>
    </source>
</evidence>
<dbReference type="HOGENOM" id="CLU_2361048_0_0_1"/>
<dbReference type="EMBL" id="KN824306">
    <property type="protein sequence ID" value="KIM26375.1"/>
    <property type="molecule type" value="Genomic_DNA"/>
</dbReference>
<dbReference type="AlphaFoldDB" id="A0A0C3AP75"/>
<organism evidence="1 2">
    <name type="scientific">Serendipita vermifera MAFF 305830</name>
    <dbReference type="NCBI Taxonomy" id="933852"/>
    <lineage>
        <taxon>Eukaryota</taxon>
        <taxon>Fungi</taxon>
        <taxon>Dikarya</taxon>
        <taxon>Basidiomycota</taxon>
        <taxon>Agaricomycotina</taxon>
        <taxon>Agaricomycetes</taxon>
        <taxon>Sebacinales</taxon>
        <taxon>Serendipitaceae</taxon>
        <taxon>Serendipita</taxon>
    </lineage>
</organism>
<reference evidence="2" key="2">
    <citation type="submission" date="2015-01" db="EMBL/GenBank/DDBJ databases">
        <title>Evolutionary Origins and Diversification of the Mycorrhizal Mutualists.</title>
        <authorList>
            <consortium name="DOE Joint Genome Institute"/>
            <consortium name="Mycorrhizal Genomics Consortium"/>
            <person name="Kohler A."/>
            <person name="Kuo A."/>
            <person name="Nagy L.G."/>
            <person name="Floudas D."/>
            <person name="Copeland A."/>
            <person name="Barry K.W."/>
            <person name="Cichocki N."/>
            <person name="Veneault-Fourrey C."/>
            <person name="LaButti K."/>
            <person name="Lindquist E.A."/>
            <person name="Lipzen A."/>
            <person name="Lundell T."/>
            <person name="Morin E."/>
            <person name="Murat C."/>
            <person name="Riley R."/>
            <person name="Ohm R."/>
            <person name="Sun H."/>
            <person name="Tunlid A."/>
            <person name="Henrissat B."/>
            <person name="Grigoriev I.V."/>
            <person name="Hibbett D.S."/>
            <person name="Martin F."/>
        </authorList>
    </citation>
    <scope>NUCLEOTIDE SEQUENCE [LARGE SCALE GENOMIC DNA]</scope>
    <source>
        <strain evidence="2">MAFF 305830</strain>
    </source>
</reference>
<keyword evidence="2" id="KW-1185">Reference proteome</keyword>
<evidence type="ECO:0000313" key="2">
    <source>
        <dbReference type="Proteomes" id="UP000054097"/>
    </source>
</evidence>
<proteinExistence type="predicted"/>
<reference evidence="1 2" key="1">
    <citation type="submission" date="2014-04" db="EMBL/GenBank/DDBJ databases">
        <authorList>
            <consortium name="DOE Joint Genome Institute"/>
            <person name="Kuo A."/>
            <person name="Zuccaro A."/>
            <person name="Kohler A."/>
            <person name="Nagy L.G."/>
            <person name="Floudas D."/>
            <person name="Copeland A."/>
            <person name="Barry K.W."/>
            <person name="Cichocki N."/>
            <person name="Veneault-Fourrey C."/>
            <person name="LaButti K."/>
            <person name="Lindquist E.A."/>
            <person name="Lipzen A."/>
            <person name="Lundell T."/>
            <person name="Morin E."/>
            <person name="Murat C."/>
            <person name="Sun H."/>
            <person name="Tunlid A."/>
            <person name="Henrissat B."/>
            <person name="Grigoriev I.V."/>
            <person name="Hibbett D.S."/>
            <person name="Martin F."/>
            <person name="Nordberg H.P."/>
            <person name="Cantor M.N."/>
            <person name="Hua S.X."/>
        </authorList>
    </citation>
    <scope>NUCLEOTIDE SEQUENCE [LARGE SCALE GENOMIC DNA]</scope>
    <source>
        <strain evidence="1 2">MAFF 305830</strain>
    </source>
</reference>
<protein>
    <submittedName>
        <fullName evidence="1">Uncharacterized protein</fullName>
    </submittedName>
</protein>